<evidence type="ECO:0000313" key="2">
    <source>
        <dbReference type="EMBL" id="SUZ74534.1"/>
    </source>
</evidence>
<feature type="region of interest" description="Disordered" evidence="1">
    <location>
        <begin position="17"/>
        <end position="52"/>
    </location>
</feature>
<feature type="compositionally biased region" description="Basic and acidic residues" evidence="1">
    <location>
        <begin position="26"/>
        <end position="35"/>
    </location>
</feature>
<organism evidence="2">
    <name type="scientific">marine metagenome</name>
    <dbReference type="NCBI Taxonomy" id="408172"/>
    <lineage>
        <taxon>unclassified sequences</taxon>
        <taxon>metagenomes</taxon>
        <taxon>ecological metagenomes</taxon>
    </lineage>
</organism>
<feature type="non-terminal residue" evidence="2">
    <location>
        <position position="66"/>
    </location>
</feature>
<dbReference type="EMBL" id="UINC01001214">
    <property type="protein sequence ID" value="SUZ74534.1"/>
    <property type="molecule type" value="Genomic_DNA"/>
</dbReference>
<accession>A0A381Q6Q4</accession>
<reference evidence="2" key="1">
    <citation type="submission" date="2018-05" db="EMBL/GenBank/DDBJ databases">
        <authorList>
            <person name="Lanie J.A."/>
            <person name="Ng W.-L."/>
            <person name="Kazmierczak K.M."/>
            <person name="Andrzejewski T.M."/>
            <person name="Davidsen T.M."/>
            <person name="Wayne K.J."/>
            <person name="Tettelin H."/>
            <person name="Glass J.I."/>
            <person name="Rusch D."/>
            <person name="Podicherti R."/>
            <person name="Tsui H.-C.T."/>
            <person name="Winkler M.E."/>
        </authorList>
    </citation>
    <scope>NUCLEOTIDE SEQUENCE</scope>
</reference>
<name>A0A381Q6Q4_9ZZZZ</name>
<sequence length="66" mass="7508">MYMTPVWPFGKKAVEPRQAKPPKARKVVEYERKADDDDPSIETMTNRSHLDDKGFKDAMALLGDSP</sequence>
<evidence type="ECO:0000256" key="1">
    <source>
        <dbReference type="SAM" id="MobiDB-lite"/>
    </source>
</evidence>
<gene>
    <name evidence="2" type="ORF">METZ01_LOCUS27388</name>
</gene>
<proteinExistence type="predicted"/>
<dbReference type="AlphaFoldDB" id="A0A381Q6Q4"/>
<protein>
    <submittedName>
        <fullName evidence="2">Uncharacterized protein</fullName>
    </submittedName>
</protein>